<proteinExistence type="predicted"/>
<dbReference type="SMART" id="SM00345">
    <property type="entry name" value="HTH_GNTR"/>
    <property type="match status" value="1"/>
</dbReference>
<sequence>MIPAEPAQQPIPRPEPLREAVYARIVDLILNGHYPPGAALTEASLSRALDVSRTPVREALLRLEAEGVLSSSLARGFTVRPLVRREVVELYPILGSLEALAVRTARPLDPATLDALRETFGELARCTDPVRRWRLDTEAHGALVAASGNGHLMTFVRRLRTNVSRYELTYMREAPSREDADRQHVEIVDALAACDPSTAAAILEQHWHDGMRVILDWLDQRDS</sequence>
<dbReference type="SUPFAM" id="SSF48008">
    <property type="entry name" value="GntR ligand-binding domain-like"/>
    <property type="match status" value="1"/>
</dbReference>
<dbReference type="InterPro" id="IPR008920">
    <property type="entry name" value="TF_FadR/GntR_C"/>
</dbReference>
<dbReference type="SUPFAM" id="SSF46785">
    <property type="entry name" value="Winged helix' DNA-binding domain"/>
    <property type="match status" value="1"/>
</dbReference>
<protein>
    <submittedName>
        <fullName evidence="5">GntR family transcriptional regulator</fullName>
    </submittedName>
</protein>
<evidence type="ECO:0000313" key="6">
    <source>
        <dbReference type="Proteomes" id="UP001500683"/>
    </source>
</evidence>
<keyword evidence="3" id="KW-0804">Transcription</keyword>
<evidence type="ECO:0000259" key="4">
    <source>
        <dbReference type="PROSITE" id="PS50949"/>
    </source>
</evidence>
<dbReference type="PANTHER" id="PTHR43537">
    <property type="entry name" value="TRANSCRIPTIONAL REGULATOR, GNTR FAMILY"/>
    <property type="match status" value="1"/>
</dbReference>
<dbReference type="SMART" id="SM00895">
    <property type="entry name" value="FCD"/>
    <property type="match status" value="1"/>
</dbReference>
<name>A0ABP7W4J5_9ACTN</name>
<dbReference type="InterPro" id="IPR036390">
    <property type="entry name" value="WH_DNA-bd_sf"/>
</dbReference>
<evidence type="ECO:0000256" key="2">
    <source>
        <dbReference type="ARBA" id="ARBA00023125"/>
    </source>
</evidence>
<keyword evidence="6" id="KW-1185">Reference proteome</keyword>
<dbReference type="Gene3D" id="1.10.10.10">
    <property type="entry name" value="Winged helix-like DNA-binding domain superfamily/Winged helix DNA-binding domain"/>
    <property type="match status" value="1"/>
</dbReference>
<dbReference type="Pfam" id="PF00392">
    <property type="entry name" value="GntR"/>
    <property type="match status" value="1"/>
</dbReference>
<keyword evidence="2" id="KW-0238">DNA-binding</keyword>
<evidence type="ECO:0000256" key="3">
    <source>
        <dbReference type="ARBA" id="ARBA00023163"/>
    </source>
</evidence>
<evidence type="ECO:0000256" key="1">
    <source>
        <dbReference type="ARBA" id="ARBA00023015"/>
    </source>
</evidence>
<dbReference type="InterPro" id="IPR011711">
    <property type="entry name" value="GntR_C"/>
</dbReference>
<dbReference type="Proteomes" id="UP001500683">
    <property type="component" value="Unassembled WGS sequence"/>
</dbReference>
<organism evidence="5 6">
    <name type="scientific">Actinomadura miaoliensis</name>
    <dbReference type="NCBI Taxonomy" id="430685"/>
    <lineage>
        <taxon>Bacteria</taxon>
        <taxon>Bacillati</taxon>
        <taxon>Actinomycetota</taxon>
        <taxon>Actinomycetes</taxon>
        <taxon>Streptosporangiales</taxon>
        <taxon>Thermomonosporaceae</taxon>
        <taxon>Actinomadura</taxon>
    </lineage>
</organism>
<accession>A0ABP7W4J5</accession>
<dbReference type="PRINTS" id="PR00035">
    <property type="entry name" value="HTHGNTR"/>
</dbReference>
<dbReference type="RefSeq" id="WP_344950615.1">
    <property type="nucleotide sequence ID" value="NZ_BAAAZG010000029.1"/>
</dbReference>
<comment type="caution">
    <text evidence="5">The sequence shown here is derived from an EMBL/GenBank/DDBJ whole genome shotgun (WGS) entry which is preliminary data.</text>
</comment>
<gene>
    <name evidence="5" type="ORF">GCM10022214_44450</name>
</gene>
<evidence type="ECO:0000313" key="5">
    <source>
        <dbReference type="EMBL" id="GAA4080894.1"/>
    </source>
</evidence>
<dbReference type="Gene3D" id="1.20.120.530">
    <property type="entry name" value="GntR ligand-binding domain-like"/>
    <property type="match status" value="1"/>
</dbReference>
<keyword evidence="1" id="KW-0805">Transcription regulation</keyword>
<dbReference type="PROSITE" id="PS50949">
    <property type="entry name" value="HTH_GNTR"/>
    <property type="match status" value="1"/>
</dbReference>
<dbReference type="Pfam" id="PF07729">
    <property type="entry name" value="FCD"/>
    <property type="match status" value="1"/>
</dbReference>
<dbReference type="InterPro" id="IPR036388">
    <property type="entry name" value="WH-like_DNA-bd_sf"/>
</dbReference>
<feature type="domain" description="HTH gntR-type" evidence="4">
    <location>
        <begin position="15"/>
        <end position="82"/>
    </location>
</feature>
<dbReference type="InterPro" id="IPR000524">
    <property type="entry name" value="Tscrpt_reg_HTH_GntR"/>
</dbReference>
<dbReference type="EMBL" id="BAAAZG010000029">
    <property type="protein sequence ID" value="GAA4080894.1"/>
    <property type="molecule type" value="Genomic_DNA"/>
</dbReference>
<reference evidence="6" key="1">
    <citation type="journal article" date="2019" name="Int. J. Syst. Evol. Microbiol.">
        <title>The Global Catalogue of Microorganisms (GCM) 10K type strain sequencing project: providing services to taxonomists for standard genome sequencing and annotation.</title>
        <authorList>
            <consortium name="The Broad Institute Genomics Platform"/>
            <consortium name="The Broad Institute Genome Sequencing Center for Infectious Disease"/>
            <person name="Wu L."/>
            <person name="Ma J."/>
        </authorList>
    </citation>
    <scope>NUCLEOTIDE SEQUENCE [LARGE SCALE GENOMIC DNA]</scope>
    <source>
        <strain evidence="6">JCM 16702</strain>
    </source>
</reference>
<dbReference type="PANTHER" id="PTHR43537:SF5">
    <property type="entry name" value="UXU OPERON TRANSCRIPTIONAL REGULATOR"/>
    <property type="match status" value="1"/>
</dbReference>
<dbReference type="CDD" id="cd07377">
    <property type="entry name" value="WHTH_GntR"/>
    <property type="match status" value="1"/>
</dbReference>